<evidence type="ECO:0000256" key="1">
    <source>
        <dbReference type="ARBA" id="ARBA00023125"/>
    </source>
</evidence>
<protein>
    <submittedName>
        <fullName evidence="3">Transcriptional regulatory protein DegU</fullName>
    </submittedName>
</protein>
<dbReference type="PANTHER" id="PTHR43214:SF42">
    <property type="entry name" value="TRANSCRIPTIONAL REGULATORY PROTEIN DESR"/>
    <property type="match status" value="1"/>
</dbReference>
<dbReference type="Proteomes" id="UP001055247">
    <property type="component" value="Unassembled WGS sequence"/>
</dbReference>
<keyword evidence="4" id="KW-1185">Reference proteome</keyword>
<dbReference type="GO" id="GO:0006355">
    <property type="term" value="P:regulation of DNA-templated transcription"/>
    <property type="evidence" value="ECO:0007669"/>
    <property type="project" value="InterPro"/>
</dbReference>
<dbReference type="InterPro" id="IPR039420">
    <property type="entry name" value="WalR-like"/>
</dbReference>
<feature type="domain" description="HTH luxR-type" evidence="2">
    <location>
        <begin position="177"/>
        <end position="242"/>
    </location>
</feature>
<dbReference type="InterPro" id="IPR011006">
    <property type="entry name" value="CheY-like_superfamily"/>
</dbReference>
<dbReference type="Pfam" id="PF00196">
    <property type="entry name" value="GerE"/>
    <property type="match status" value="1"/>
</dbReference>
<reference evidence="3" key="2">
    <citation type="submission" date="2021-08" db="EMBL/GenBank/DDBJ databases">
        <authorList>
            <person name="Tani A."/>
            <person name="Ola A."/>
            <person name="Ogura Y."/>
            <person name="Katsura K."/>
            <person name="Hayashi T."/>
        </authorList>
    </citation>
    <scope>NUCLEOTIDE SEQUENCE</scope>
    <source>
        <strain evidence="3">DSM 16372</strain>
    </source>
</reference>
<dbReference type="PANTHER" id="PTHR43214">
    <property type="entry name" value="TWO-COMPONENT RESPONSE REGULATOR"/>
    <property type="match status" value="1"/>
</dbReference>
<dbReference type="InterPro" id="IPR000792">
    <property type="entry name" value="Tscrpt_reg_LuxR_C"/>
</dbReference>
<gene>
    <name evidence="3" type="primary">degU</name>
    <name evidence="3" type="ORF">BHAOGJBA_4130</name>
</gene>
<evidence type="ECO:0000313" key="4">
    <source>
        <dbReference type="Proteomes" id="UP001055247"/>
    </source>
</evidence>
<proteinExistence type="predicted"/>
<dbReference type="Gene3D" id="3.40.50.2300">
    <property type="match status" value="1"/>
</dbReference>
<dbReference type="GO" id="GO:0003677">
    <property type="term" value="F:DNA binding"/>
    <property type="evidence" value="ECO:0007669"/>
    <property type="project" value="UniProtKB-KW"/>
</dbReference>
<dbReference type="EMBL" id="BPQO01000019">
    <property type="protein sequence ID" value="GJD90589.1"/>
    <property type="molecule type" value="Genomic_DNA"/>
</dbReference>
<name>A0AAV4ZPY8_9HYPH</name>
<dbReference type="InterPro" id="IPR016032">
    <property type="entry name" value="Sig_transdc_resp-reg_C-effctor"/>
</dbReference>
<dbReference type="SUPFAM" id="SSF52172">
    <property type="entry name" value="CheY-like"/>
    <property type="match status" value="1"/>
</dbReference>
<evidence type="ECO:0000259" key="2">
    <source>
        <dbReference type="PROSITE" id="PS50043"/>
    </source>
</evidence>
<accession>A0AAV4ZPY8</accession>
<dbReference type="PROSITE" id="PS50043">
    <property type="entry name" value="HTH_LUXR_2"/>
    <property type="match status" value="1"/>
</dbReference>
<dbReference type="AlphaFoldDB" id="A0AAV4ZPY8"/>
<sequence length="253" mass="27038">MPGMIDFQYGTARGATRLPMQARPHPGATTITTLLIGAAGLSRDGLVRILDAHGYAVLDSLETAAEIDPGSDPALVLLTDFGPAQMADGTIGLLRSMFPRARIVVLTDMRDPTTFRYALEMGAQACLDHVTRPVALIKSLNVVMRGNIVMPMGAVPHLGGDGAQAVRFSVQNAGAEMPPGARALSNREIEILSCLADGQSNKLIARRFAIAEATVKIHVKGILRKINVQNRTQAAVWVLKHGIPRLPVRPTAQ</sequence>
<comment type="caution">
    <text evidence="3">The sequence shown here is derived from an EMBL/GenBank/DDBJ whole genome shotgun (WGS) entry which is preliminary data.</text>
</comment>
<dbReference type="CDD" id="cd06170">
    <property type="entry name" value="LuxR_C_like"/>
    <property type="match status" value="1"/>
</dbReference>
<dbReference type="SMART" id="SM00421">
    <property type="entry name" value="HTH_LUXR"/>
    <property type="match status" value="1"/>
</dbReference>
<organism evidence="3 4">
    <name type="scientific">Methylobacterium hispanicum</name>
    <dbReference type="NCBI Taxonomy" id="270350"/>
    <lineage>
        <taxon>Bacteria</taxon>
        <taxon>Pseudomonadati</taxon>
        <taxon>Pseudomonadota</taxon>
        <taxon>Alphaproteobacteria</taxon>
        <taxon>Hyphomicrobiales</taxon>
        <taxon>Methylobacteriaceae</taxon>
        <taxon>Methylobacterium</taxon>
    </lineage>
</organism>
<evidence type="ECO:0000313" key="3">
    <source>
        <dbReference type="EMBL" id="GJD90589.1"/>
    </source>
</evidence>
<keyword evidence="1" id="KW-0238">DNA-binding</keyword>
<dbReference type="PRINTS" id="PR00038">
    <property type="entry name" value="HTHLUXR"/>
</dbReference>
<dbReference type="SUPFAM" id="SSF46894">
    <property type="entry name" value="C-terminal effector domain of the bipartite response regulators"/>
    <property type="match status" value="1"/>
</dbReference>
<reference evidence="3" key="1">
    <citation type="journal article" date="2016" name="Front. Microbiol.">
        <title>Genome Sequence of the Piezophilic, Mesophilic Sulfate-Reducing Bacterium Desulfovibrio indicus J2T.</title>
        <authorList>
            <person name="Cao J."/>
            <person name="Maignien L."/>
            <person name="Shao Z."/>
            <person name="Alain K."/>
            <person name="Jebbar M."/>
        </authorList>
    </citation>
    <scope>NUCLEOTIDE SEQUENCE</scope>
    <source>
        <strain evidence="3">DSM 16372</strain>
    </source>
</reference>